<keyword evidence="3" id="KW-0285">Flavoprotein</keyword>
<dbReference type="Gene3D" id="2.40.110.10">
    <property type="entry name" value="Butyryl-CoA Dehydrogenase, subunit A, domain 2"/>
    <property type="match status" value="1"/>
</dbReference>
<dbReference type="Proteomes" id="UP000673821">
    <property type="component" value="Unassembled WGS sequence"/>
</dbReference>
<organism evidence="8 9">
    <name type="scientific">Paraburkholderia nemoris</name>
    <dbReference type="NCBI Taxonomy" id="2793076"/>
    <lineage>
        <taxon>Bacteria</taxon>
        <taxon>Pseudomonadati</taxon>
        <taxon>Pseudomonadota</taxon>
        <taxon>Betaproteobacteria</taxon>
        <taxon>Burkholderiales</taxon>
        <taxon>Burkholderiaceae</taxon>
        <taxon>Paraburkholderia</taxon>
    </lineage>
</organism>
<evidence type="ECO:0000259" key="6">
    <source>
        <dbReference type="Pfam" id="PF01756"/>
    </source>
</evidence>
<dbReference type="InterPro" id="IPR046373">
    <property type="entry name" value="Acyl-CoA_Oxase/DH_mid-dom_sf"/>
</dbReference>
<evidence type="ECO:0000259" key="7">
    <source>
        <dbReference type="Pfam" id="PF22924"/>
    </source>
</evidence>
<feature type="domain" description="Acyl-CoA oxidase C-alpha1" evidence="7">
    <location>
        <begin position="288"/>
        <end position="432"/>
    </location>
</feature>
<dbReference type="RefSeq" id="WP_200658993.1">
    <property type="nucleotide sequence ID" value="NZ_CAJNBH010000012.1"/>
</dbReference>
<dbReference type="Pfam" id="PF22924">
    <property type="entry name" value="ACOX_C_alpha1"/>
    <property type="match status" value="1"/>
</dbReference>
<comment type="cofactor">
    <cofactor evidence="1">
        <name>FAD</name>
        <dbReference type="ChEBI" id="CHEBI:57692"/>
    </cofactor>
</comment>
<evidence type="ECO:0008006" key="10">
    <source>
        <dbReference type="Google" id="ProtNLM"/>
    </source>
</evidence>
<dbReference type="InterPro" id="IPR036250">
    <property type="entry name" value="AcylCo_DH-like_C"/>
</dbReference>
<dbReference type="InterPro" id="IPR002655">
    <property type="entry name" value="Acyl-CoA_oxidase_C"/>
</dbReference>
<evidence type="ECO:0000313" key="9">
    <source>
        <dbReference type="Proteomes" id="UP000673821"/>
    </source>
</evidence>
<dbReference type="InterPro" id="IPR009100">
    <property type="entry name" value="AcylCoA_DH/oxidase_NM_dom_sf"/>
</dbReference>
<keyword evidence="9" id="KW-1185">Reference proteome</keyword>
<comment type="caution">
    <text evidence="8">The sequence shown here is derived from an EMBL/GenBank/DDBJ whole genome shotgun (WGS) entry which is preliminary data.</text>
</comment>
<dbReference type="InterPro" id="IPR012258">
    <property type="entry name" value="Acyl-CoA_oxidase"/>
</dbReference>
<dbReference type="Gene3D" id="1.20.140.10">
    <property type="entry name" value="Butyryl-CoA Dehydrogenase, subunit A, domain 3"/>
    <property type="match status" value="2"/>
</dbReference>
<evidence type="ECO:0000256" key="2">
    <source>
        <dbReference type="ARBA" id="ARBA00006288"/>
    </source>
</evidence>
<reference evidence="8 9" key="1">
    <citation type="submission" date="2021-02" db="EMBL/GenBank/DDBJ databases">
        <authorList>
            <person name="Vanwijnsberghe S."/>
        </authorList>
    </citation>
    <scope>NUCLEOTIDE SEQUENCE [LARGE SCALE GENOMIC DNA]</scope>
    <source>
        <strain evidence="8 9">R-69776</strain>
    </source>
</reference>
<dbReference type="InterPro" id="IPR055060">
    <property type="entry name" value="ACOX_C_alpha1"/>
</dbReference>
<name>A0ABM8RYJ7_9BURK</name>
<dbReference type="Pfam" id="PF01756">
    <property type="entry name" value="ACOX"/>
    <property type="match status" value="1"/>
</dbReference>
<dbReference type="EMBL" id="CAJNBH010000012">
    <property type="protein sequence ID" value="CAE6778910.1"/>
    <property type="molecule type" value="Genomic_DNA"/>
</dbReference>
<sequence>MSTVSALRVDQASLTTREELFEIVFDGNYESVHQDVRELLFDPIFAHRSNLTLSQAGRLSYERSRALHRKLEKPLDILRNPLRLYALAEWCGLLDVSCFSLVMVHYNLSVGTVYDHGQDRDDIADYVDEMNSLASFSPYMATELGYGNNLAALRTEAVYDHASQTFVLNTPDPLAQKFMSYSGFGDIPKIAVVMARLKVDGADYGVFPFLVRLSTEQGLCEGIRAVSCPEKPVQGLDNGLTWFDHVRIPARNILLGDVAEITAEGKFKPVIANPRTRFHRALSRIIPGRLCVSSAATALGRASVYIALRYAQQRLTNAPGNDDVAIIEFRSHQLSTFTALAKAYALTLFANYVKREYVGQIERPSAKVLNLINIVKAVATWEMDGVVNLCRERCGAQGIFSINRIIDFGTLLPGVVTAEGDNQVLLAATAAQMLAQPWSERVPAPHQHAGGDLTDCARLVELLLFREHKLWTAAREQKEASEDKGYFGAWNDVINSGIEMARLHGIRNALQCLHKAAAEAENAEVGAALNLLGALFGLSELQRNTGWYLAHGVISSEQVLALPAVLDALCVALRDHVPMLLEGFALTPELLRAPIAYDDYATEFCRQVNAGAQ</sequence>
<keyword evidence="4" id="KW-0274">FAD</keyword>
<gene>
    <name evidence="8" type="ORF">R69776_04212</name>
</gene>
<dbReference type="PANTHER" id="PTHR10909">
    <property type="entry name" value="ELECTRON TRANSPORT OXIDOREDUCTASE"/>
    <property type="match status" value="1"/>
</dbReference>
<proteinExistence type="inferred from homology"/>
<evidence type="ECO:0000256" key="1">
    <source>
        <dbReference type="ARBA" id="ARBA00001974"/>
    </source>
</evidence>
<dbReference type="PANTHER" id="PTHR10909:SF382">
    <property type="entry name" value="ACYL-COENZYME A OXIDASE"/>
    <property type="match status" value="1"/>
</dbReference>
<protein>
    <recommendedName>
        <fullName evidence="10">Acyl-CoA oxidase</fullName>
    </recommendedName>
</protein>
<comment type="similarity">
    <text evidence="2">Belongs to the acyl-CoA oxidase family.</text>
</comment>
<dbReference type="SUPFAM" id="SSF47203">
    <property type="entry name" value="Acyl-CoA dehydrogenase C-terminal domain-like"/>
    <property type="match status" value="2"/>
</dbReference>
<feature type="domain" description="Acyl-CoA oxidase C-terminal" evidence="6">
    <location>
        <begin position="470"/>
        <end position="599"/>
    </location>
</feature>
<accession>A0ABM8RYJ7</accession>
<evidence type="ECO:0000256" key="5">
    <source>
        <dbReference type="ARBA" id="ARBA00023002"/>
    </source>
</evidence>
<evidence type="ECO:0000256" key="3">
    <source>
        <dbReference type="ARBA" id="ARBA00022630"/>
    </source>
</evidence>
<evidence type="ECO:0000313" key="8">
    <source>
        <dbReference type="EMBL" id="CAE6778910.1"/>
    </source>
</evidence>
<evidence type="ECO:0000256" key="4">
    <source>
        <dbReference type="ARBA" id="ARBA00022827"/>
    </source>
</evidence>
<dbReference type="SUPFAM" id="SSF56645">
    <property type="entry name" value="Acyl-CoA dehydrogenase NM domain-like"/>
    <property type="match status" value="1"/>
</dbReference>
<keyword evidence="5" id="KW-0560">Oxidoreductase</keyword>